<proteinExistence type="predicted"/>
<name>A0A1H9UBV9_9RHOB</name>
<dbReference type="STRING" id="641238.SAMN04490244_105166"/>
<dbReference type="EMBL" id="FOGU01000005">
    <property type="protein sequence ID" value="SES06657.1"/>
    <property type="molecule type" value="Genomic_DNA"/>
</dbReference>
<evidence type="ECO:0000313" key="2">
    <source>
        <dbReference type="Proteomes" id="UP000198885"/>
    </source>
</evidence>
<dbReference type="RefSeq" id="WP_177190437.1">
    <property type="nucleotide sequence ID" value="NZ_CBDDGO010000004.1"/>
</dbReference>
<keyword evidence="2" id="KW-1185">Reference proteome</keyword>
<organism evidence="1 2">
    <name type="scientific">Tranquillimonas rosea</name>
    <dbReference type="NCBI Taxonomy" id="641238"/>
    <lineage>
        <taxon>Bacteria</taxon>
        <taxon>Pseudomonadati</taxon>
        <taxon>Pseudomonadota</taxon>
        <taxon>Alphaproteobacteria</taxon>
        <taxon>Rhodobacterales</taxon>
        <taxon>Roseobacteraceae</taxon>
        <taxon>Tranquillimonas</taxon>
    </lineage>
</organism>
<protein>
    <submittedName>
        <fullName evidence="1">Uncharacterized protein</fullName>
    </submittedName>
</protein>
<sequence length="53" mass="6338">MNVRDDATRQRRDWQPREQHELLGDLFAADADFSGPLEPVLDWLRRDEAHHVR</sequence>
<dbReference type="AlphaFoldDB" id="A0A1H9UBV9"/>
<dbReference type="Proteomes" id="UP000198885">
    <property type="component" value="Unassembled WGS sequence"/>
</dbReference>
<evidence type="ECO:0000313" key="1">
    <source>
        <dbReference type="EMBL" id="SES06657.1"/>
    </source>
</evidence>
<reference evidence="1 2" key="1">
    <citation type="submission" date="2016-10" db="EMBL/GenBank/DDBJ databases">
        <authorList>
            <person name="de Groot N.N."/>
        </authorList>
    </citation>
    <scope>NUCLEOTIDE SEQUENCE [LARGE SCALE GENOMIC DNA]</scope>
    <source>
        <strain evidence="1 2">DSM 23042</strain>
    </source>
</reference>
<accession>A0A1H9UBV9</accession>
<gene>
    <name evidence="1" type="ORF">SAMN04490244_105166</name>
</gene>